<gene>
    <name evidence="1" type="ORF">ONZ43_g2243</name>
</gene>
<comment type="caution">
    <text evidence="1">The sequence shown here is derived from an EMBL/GenBank/DDBJ whole genome shotgun (WGS) entry which is preliminary data.</text>
</comment>
<evidence type="ECO:0000313" key="1">
    <source>
        <dbReference type="EMBL" id="KAJ8121264.1"/>
    </source>
</evidence>
<reference evidence="1" key="1">
    <citation type="submission" date="2022-11" db="EMBL/GenBank/DDBJ databases">
        <title>Genome Sequence of Nemania bipapillata.</title>
        <authorList>
            <person name="Buettner E."/>
        </authorList>
    </citation>
    <scope>NUCLEOTIDE SEQUENCE</scope>
    <source>
        <strain evidence="1">CP14</strain>
    </source>
</reference>
<evidence type="ECO:0000313" key="2">
    <source>
        <dbReference type="Proteomes" id="UP001153334"/>
    </source>
</evidence>
<proteinExistence type="predicted"/>
<name>A0ACC2J1D1_9PEZI</name>
<dbReference type="EMBL" id="JAPESX010000447">
    <property type="protein sequence ID" value="KAJ8121264.1"/>
    <property type="molecule type" value="Genomic_DNA"/>
</dbReference>
<organism evidence="1 2">
    <name type="scientific">Nemania bipapillata</name>
    <dbReference type="NCBI Taxonomy" id="110536"/>
    <lineage>
        <taxon>Eukaryota</taxon>
        <taxon>Fungi</taxon>
        <taxon>Dikarya</taxon>
        <taxon>Ascomycota</taxon>
        <taxon>Pezizomycotina</taxon>
        <taxon>Sordariomycetes</taxon>
        <taxon>Xylariomycetidae</taxon>
        <taxon>Xylariales</taxon>
        <taxon>Xylariaceae</taxon>
        <taxon>Nemania</taxon>
    </lineage>
</organism>
<sequence length="278" mass="31931">MTSSQPEYVFTRDYVDRNRLNLQHYLWVEQFGYYIHPHIPPPGPQHRIADIGTGTGVWLMDLSARLPATVRLEGLDVSLAATTPAGWVPSNVSFREWNIKQEPPEDLIEQYDIIHVRFLLFVLLDDEIPGVLQRLMKLLKPGGHLQWEESDVSSARIEKTQPDNKIEAVTRLLKLSSGLDSRLKPTWVPKLAELAEGVGLCDVHVDKRDTERTPRYLAFAVFESNLTFFEMFAHTTRNEVYAKELQKLMPEVIEESRRGVCWDYPRLIVVAKKPIPTS</sequence>
<keyword evidence="2" id="KW-1185">Reference proteome</keyword>
<protein>
    <submittedName>
        <fullName evidence="1">Uncharacterized protein</fullName>
    </submittedName>
</protein>
<accession>A0ACC2J1D1</accession>
<dbReference type="Proteomes" id="UP001153334">
    <property type="component" value="Unassembled WGS sequence"/>
</dbReference>